<evidence type="ECO:0000313" key="12">
    <source>
        <dbReference type="Proteomes" id="UP000180175"/>
    </source>
</evidence>
<dbReference type="RefSeq" id="WP_071316705.1">
    <property type="nucleotide sequence ID" value="NZ_CP063356.2"/>
</dbReference>
<feature type="domain" description="RecX third three-helical" evidence="7">
    <location>
        <begin position="216"/>
        <end position="263"/>
    </location>
</feature>
<dbReference type="NCBIfam" id="NF010733">
    <property type="entry name" value="PRK14135.1"/>
    <property type="match status" value="1"/>
</dbReference>
<evidence type="ECO:0000259" key="6">
    <source>
        <dbReference type="Pfam" id="PF02631"/>
    </source>
</evidence>
<comment type="subcellular location">
    <subcellularLocation>
        <location evidence="1 5">Cytoplasm</location>
    </subcellularLocation>
</comment>
<dbReference type="KEGG" id="aia:AWH56_003440"/>
<dbReference type="GO" id="GO:0005737">
    <property type="term" value="C:cytoplasm"/>
    <property type="evidence" value="ECO:0007669"/>
    <property type="project" value="UniProtKB-SubCell"/>
</dbReference>
<reference evidence="11 12" key="2">
    <citation type="journal article" date="2017" name="Genome Announc.">
        <title>Draft Genome Sequences of Four Alkaliphilic Bacteria Belonging to the Anaerobacillus Genus.</title>
        <authorList>
            <person name="Bassil N.M."/>
            <person name="Lloyd J.R."/>
        </authorList>
    </citation>
    <scope>NUCLEOTIDE SEQUENCE [LARGE SCALE GENOMIC DNA]</scope>
    <source>
        <strain evidence="11 12">NB2006</strain>
    </source>
</reference>
<dbReference type="InterPro" id="IPR036388">
    <property type="entry name" value="WH-like_DNA-bd_sf"/>
</dbReference>
<sequence length="271" mass="31988">MAIITKITVQKKNKERYNIFLDEEYAFSIDEAILINYHLRKGLEVEKEFLANIVEEDHIRKGYQAAINFLSYRMRSVKEVKDYLLKKEMEAEVVTTIIERLTREKYLSDMEFARAFVQTRLNLSLKGPGSIKRELIEKGIGEAEILNSMQLYTDELQLEKAIIFLKKKYPTKLKTSRAEQERKLYTLLVSNGFSQGVIQQAFKLYSEENEDDNANDEEWEAITHQGDKALRKYRSESGRGKKQKVKQFLYRRGFSIDLIDRFIEYYEEQGE</sequence>
<gene>
    <name evidence="5 11" type="primary">recX</name>
    <name evidence="11" type="ORF">AWH56_003440</name>
    <name evidence="10" type="ORF">AWH56_08305</name>
    <name evidence="9" type="ORF">AWH56_17110</name>
</gene>
<accession>A0A1S2M6F1</accession>
<dbReference type="EMBL" id="LQXD01000148">
    <property type="protein sequence ID" value="OIJ10076.1"/>
    <property type="molecule type" value="Genomic_DNA"/>
</dbReference>
<dbReference type="InterPro" id="IPR053924">
    <property type="entry name" value="RecX_HTH_2nd"/>
</dbReference>
<dbReference type="Pfam" id="PF21982">
    <property type="entry name" value="RecX_HTH1"/>
    <property type="match status" value="1"/>
</dbReference>
<evidence type="ECO:0000313" key="10">
    <source>
        <dbReference type="EMBL" id="OIJ20196.1"/>
    </source>
</evidence>
<proteinExistence type="inferred from homology"/>
<evidence type="ECO:0000256" key="1">
    <source>
        <dbReference type="ARBA" id="ARBA00004496"/>
    </source>
</evidence>
<reference evidence="10 12" key="1">
    <citation type="submission" date="2016-10" db="EMBL/GenBank/DDBJ databases">
        <title>Draft genome sequences of four alkaliphilic bacteria belonging to the Anaerobacillus genus.</title>
        <authorList>
            <person name="Bassil N.M."/>
            <person name="Lloyd J.R."/>
        </authorList>
    </citation>
    <scope>NUCLEOTIDE SEQUENCE [LARGE SCALE GENOMIC DNA]</scope>
    <source>
        <strain evidence="10 12">NB2006</strain>
    </source>
</reference>
<keyword evidence="4 5" id="KW-0963">Cytoplasm</keyword>
<comment type="function">
    <text evidence="5">Modulates RecA activity.</text>
</comment>
<keyword evidence="12" id="KW-1185">Reference proteome</keyword>
<feature type="domain" description="RecX third three-helical" evidence="7">
    <location>
        <begin position="156"/>
        <end position="201"/>
    </location>
</feature>
<reference evidence="11" key="4">
    <citation type="submission" date="2020-10" db="EMBL/GenBank/DDBJ databases">
        <authorList>
            <person name="Bassil N.M."/>
            <person name="Lloyd J.R."/>
        </authorList>
    </citation>
    <scope>NUCLEOTIDE SEQUENCE</scope>
    <source>
        <strain evidence="11">NB2006</strain>
    </source>
</reference>
<evidence type="ECO:0000256" key="4">
    <source>
        <dbReference type="ARBA" id="ARBA00022490"/>
    </source>
</evidence>
<evidence type="ECO:0000313" key="9">
    <source>
        <dbReference type="EMBL" id="OIJ10076.1"/>
    </source>
</evidence>
<dbReference type="PANTHER" id="PTHR33602">
    <property type="entry name" value="REGULATORY PROTEIN RECX FAMILY PROTEIN"/>
    <property type="match status" value="1"/>
</dbReference>
<organism evidence="10 12">
    <name type="scientific">Anaerobacillus isosaccharinicus</name>
    <dbReference type="NCBI Taxonomy" id="1532552"/>
    <lineage>
        <taxon>Bacteria</taxon>
        <taxon>Bacillati</taxon>
        <taxon>Bacillota</taxon>
        <taxon>Bacilli</taxon>
        <taxon>Bacillales</taxon>
        <taxon>Bacillaceae</taxon>
        <taxon>Anaerobacillus</taxon>
    </lineage>
</organism>
<evidence type="ECO:0000256" key="2">
    <source>
        <dbReference type="ARBA" id="ARBA00009695"/>
    </source>
</evidence>
<evidence type="ECO:0000313" key="11">
    <source>
        <dbReference type="EMBL" id="QOY36722.1"/>
    </source>
</evidence>
<reference evidence="11 12" key="3">
    <citation type="journal article" date="2019" name="Int. J. Syst. Evol. Microbiol.">
        <title>Anaerobacillus isosaccharinicus sp. nov., an alkaliphilic bacterium which degrades isosaccharinic acid.</title>
        <authorList>
            <person name="Bassil N.M."/>
            <person name="Lloyd J.R."/>
        </authorList>
    </citation>
    <scope>NUCLEOTIDE SEQUENCE [LARGE SCALE GENOMIC DNA]</scope>
    <source>
        <strain evidence="11 12">NB2006</strain>
    </source>
</reference>
<name>A0A1S2M6F1_9BACI</name>
<dbReference type="InterPro" id="IPR003783">
    <property type="entry name" value="Regulatory_RecX"/>
</dbReference>
<dbReference type="EMBL" id="LQXD01000073">
    <property type="protein sequence ID" value="OIJ20196.1"/>
    <property type="molecule type" value="Genomic_DNA"/>
</dbReference>
<dbReference type="OrthoDB" id="5421057at2"/>
<feature type="domain" description="RecX second three-helical" evidence="6">
    <location>
        <begin position="108"/>
        <end position="145"/>
    </location>
</feature>
<dbReference type="Proteomes" id="UP000180175">
    <property type="component" value="Chromosome"/>
</dbReference>
<dbReference type="InterPro" id="IPR053926">
    <property type="entry name" value="RecX_HTH_1st"/>
</dbReference>
<evidence type="ECO:0000256" key="3">
    <source>
        <dbReference type="ARBA" id="ARBA00018111"/>
    </source>
</evidence>
<dbReference type="InterPro" id="IPR053925">
    <property type="entry name" value="RecX_HTH_3rd"/>
</dbReference>
<comment type="similarity">
    <text evidence="2 5">Belongs to the RecX family.</text>
</comment>
<evidence type="ECO:0000256" key="5">
    <source>
        <dbReference type="HAMAP-Rule" id="MF_01114"/>
    </source>
</evidence>
<dbReference type="HAMAP" id="MF_01114">
    <property type="entry name" value="RecX"/>
    <property type="match status" value="1"/>
</dbReference>
<dbReference type="Pfam" id="PF02631">
    <property type="entry name" value="RecX_HTH2"/>
    <property type="match status" value="1"/>
</dbReference>
<protein>
    <recommendedName>
        <fullName evidence="3 5">Regulatory protein RecX</fullName>
    </recommendedName>
</protein>
<feature type="domain" description="RecX first three-helical" evidence="8">
    <location>
        <begin position="63"/>
        <end position="101"/>
    </location>
</feature>
<dbReference type="AlphaFoldDB" id="A0A1S2M6F1"/>
<dbReference type="GO" id="GO:0006282">
    <property type="term" value="P:regulation of DNA repair"/>
    <property type="evidence" value="ECO:0007669"/>
    <property type="project" value="UniProtKB-UniRule"/>
</dbReference>
<evidence type="ECO:0000259" key="8">
    <source>
        <dbReference type="Pfam" id="PF21982"/>
    </source>
</evidence>
<dbReference type="Gene3D" id="1.10.10.10">
    <property type="entry name" value="Winged helix-like DNA-binding domain superfamily/Winged helix DNA-binding domain"/>
    <property type="match status" value="4"/>
</dbReference>
<dbReference type="Pfam" id="PF21981">
    <property type="entry name" value="RecX_HTH3"/>
    <property type="match status" value="2"/>
</dbReference>
<evidence type="ECO:0000259" key="7">
    <source>
        <dbReference type="Pfam" id="PF21981"/>
    </source>
</evidence>
<dbReference type="EMBL" id="CP063356">
    <property type="protein sequence ID" value="QOY36722.1"/>
    <property type="molecule type" value="Genomic_DNA"/>
</dbReference>
<dbReference type="PANTHER" id="PTHR33602:SF1">
    <property type="entry name" value="REGULATORY PROTEIN RECX FAMILY PROTEIN"/>
    <property type="match status" value="1"/>
</dbReference>